<dbReference type="GO" id="GO:0005829">
    <property type="term" value="C:cytosol"/>
    <property type="evidence" value="ECO:0007669"/>
    <property type="project" value="TreeGrafter"/>
</dbReference>
<feature type="domain" description="Ketosynthase family 3 (KS3)" evidence="4">
    <location>
        <begin position="1"/>
        <end position="382"/>
    </location>
</feature>
<proteinExistence type="inferred from homology"/>
<dbReference type="InterPro" id="IPR014031">
    <property type="entry name" value="Ketoacyl_synth_C"/>
</dbReference>
<gene>
    <name evidence="5" type="ORF">dnl_31160</name>
</gene>
<comment type="similarity">
    <text evidence="1 3">Belongs to the thiolase-like superfamily. Beta-ketoacyl-ACP synthases family.</text>
</comment>
<dbReference type="PANTHER" id="PTHR11712">
    <property type="entry name" value="POLYKETIDE SYNTHASE-RELATED"/>
    <property type="match status" value="1"/>
</dbReference>
<dbReference type="InterPro" id="IPR000794">
    <property type="entry name" value="Beta-ketoacyl_synthase"/>
</dbReference>
<dbReference type="AlphaFoldDB" id="A0A975GH22"/>
<keyword evidence="2 3" id="KW-0808">Transferase</keyword>
<organism evidence="5 6">
    <name type="scientific">Desulfonema limicola</name>
    <dbReference type="NCBI Taxonomy" id="45656"/>
    <lineage>
        <taxon>Bacteria</taxon>
        <taxon>Pseudomonadati</taxon>
        <taxon>Thermodesulfobacteriota</taxon>
        <taxon>Desulfobacteria</taxon>
        <taxon>Desulfobacterales</taxon>
        <taxon>Desulfococcaceae</taxon>
        <taxon>Desulfonema</taxon>
    </lineage>
</organism>
<keyword evidence="6" id="KW-1185">Reference proteome</keyword>
<evidence type="ECO:0000256" key="3">
    <source>
        <dbReference type="RuleBase" id="RU003694"/>
    </source>
</evidence>
<dbReference type="SMART" id="SM00825">
    <property type="entry name" value="PKS_KS"/>
    <property type="match status" value="1"/>
</dbReference>
<dbReference type="KEGG" id="dli:dnl_31160"/>
<dbReference type="Pfam" id="PF13723">
    <property type="entry name" value="Ketoacyl-synt_2"/>
    <property type="match status" value="1"/>
</dbReference>
<dbReference type="SUPFAM" id="SSF53901">
    <property type="entry name" value="Thiolase-like"/>
    <property type="match status" value="2"/>
</dbReference>
<name>A0A975GH22_9BACT</name>
<dbReference type="InterPro" id="IPR016039">
    <property type="entry name" value="Thiolase-like"/>
</dbReference>
<dbReference type="EMBL" id="CP061799">
    <property type="protein sequence ID" value="QTA80803.1"/>
    <property type="molecule type" value="Genomic_DNA"/>
</dbReference>
<dbReference type="PANTHER" id="PTHR11712:SF336">
    <property type="entry name" value="3-OXOACYL-[ACYL-CARRIER-PROTEIN] SYNTHASE, MITOCHONDRIAL"/>
    <property type="match status" value="1"/>
</dbReference>
<accession>A0A975GH22</accession>
<protein>
    <submittedName>
        <fullName evidence="5">3-oxoacyl-[acyl-carrier-protein] synthase, fabF-like</fullName>
    </submittedName>
</protein>
<dbReference type="PROSITE" id="PS52004">
    <property type="entry name" value="KS3_2"/>
    <property type="match status" value="1"/>
</dbReference>
<dbReference type="GO" id="GO:0004315">
    <property type="term" value="F:3-oxoacyl-[acyl-carrier-protein] synthase activity"/>
    <property type="evidence" value="ECO:0007669"/>
    <property type="project" value="InterPro"/>
</dbReference>
<dbReference type="Proteomes" id="UP000663720">
    <property type="component" value="Chromosome"/>
</dbReference>
<dbReference type="Pfam" id="PF00109">
    <property type="entry name" value="ketoacyl-synt"/>
    <property type="match status" value="1"/>
</dbReference>
<dbReference type="Pfam" id="PF02801">
    <property type="entry name" value="Ketoacyl-synt_C"/>
    <property type="match status" value="1"/>
</dbReference>
<evidence type="ECO:0000256" key="2">
    <source>
        <dbReference type="ARBA" id="ARBA00022679"/>
    </source>
</evidence>
<reference evidence="5" key="1">
    <citation type="journal article" date="2021" name="Microb. Physiol.">
        <title>Proteogenomic Insights into the Physiology of Marine, Sulfate-Reducing, Filamentous Desulfonema limicola and Desulfonema magnum.</title>
        <authorList>
            <person name="Schnaars V."/>
            <person name="Wohlbrand L."/>
            <person name="Scheve S."/>
            <person name="Hinrichs C."/>
            <person name="Reinhardt R."/>
            <person name="Rabus R."/>
        </authorList>
    </citation>
    <scope>NUCLEOTIDE SEQUENCE</scope>
    <source>
        <strain evidence="5">5ac10</strain>
    </source>
</reference>
<dbReference type="RefSeq" id="WP_207692372.1">
    <property type="nucleotide sequence ID" value="NZ_CP061799.1"/>
</dbReference>
<dbReference type="GO" id="GO:0006633">
    <property type="term" value="P:fatty acid biosynthetic process"/>
    <property type="evidence" value="ECO:0007669"/>
    <property type="project" value="InterPro"/>
</dbReference>
<dbReference type="Gene3D" id="3.40.47.10">
    <property type="match status" value="2"/>
</dbReference>
<dbReference type="CDD" id="cd00834">
    <property type="entry name" value="KAS_I_II"/>
    <property type="match status" value="1"/>
</dbReference>
<sequence length="730" mass="77597">MSGRKFSGKRVFITGMGVISPAGTGRESLNICFEQNKSRIELLTLFKTPHNNPLPVGQVDLSTDDQDIPRTHKLAYLAARQAMSKSGGCPDAVVMGVTTGGLNTSERHLKNKEYDPGLFKYHGTGTVADYIAEKFNCKGPVFTISTACSSGAAAIKLGLELIRSGMAESVLAGGADSLCHLTYYGFNSLQIIDTETSRPLDKNRRGMSVAEGSAMFLLETCDTLPDQEAIEVLGGGLSCDSFHPATPHPEGRGALTAMKKAMADAGVKPGDIDYINLHGTGTIDNDLSEARAVNNLFKNQIPLVSSVKGMLGHSLAGAGAVESVICSMAINQGMVPLNTGYKTPDPGLNLHPVTTETPADIKIVLSNSFGFGGNNACLVLGKPEHEILAVQAEKKAFDLIVAGYSCITGAGSTNKTLDMIFNAQNCAMVLPLSEISKNLNLRAVRRLKRLPRLALSLAVSAHENSGESENPDSVFLGTGWGALSETFDFLTKLYESDDQFTSPTDFIGSVHNAPAGQTALYFKAQGPNITTTGGDYSFEQALFAASLLADNHEKTMLVMGADEFHEKLTPAFDRSYITNPAPADGGAALCLKPSKSSGNPGIKIVPCFFQNSYNNPDIIKSMIQSLGGNKEIKNRFAAVLAGIPLAFRDSGENQLKEFLLCSGFDSCVIDYRKLTGEFASASAVAAVMAVSFIEKGEIPEALCKGTKKSLHKKGVLILGFGDFITAVEVI</sequence>
<evidence type="ECO:0000313" key="5">
    <source>
        <dbReference type="EMBL" id="QTA80803.1"/>
    </source>
</evidence>
<dbReference type="InterPro" id="IPR020841">
    <property type="entry name" value="PKS_Beta-ketoAc_synthase_dom"/>
</dbReference>
<dbReference type="InterPro" id="IPR018201">
    <property type="entry name" value="Ketoacyl_synth_AS"/>
</dbReference>
<dbReference type="InterPro" id="IPR014030">
    <property type="entry name" value="Ketoacyl_synth_N"/>
</dbReference>
<evidence type="ECO:0000313" key="6">
    <source>
        <dbReference type="Proteomes" id="UP000663720"/>
    </source>
</evidence>
<dbReference type="PROSITE" id="PS00606">
    <property type="entry name" value="KS3_1"/>
    <property type="match status" value="1"/>
</dbReference>
<evidence type="ECO:0000256" key="1">
    <source>
        <dbReference type="ARBA" id="ARBA00008467"/>
    </source>
</evidence>
<evidence type="ECO:0000259" key="4">
    <source>
        <dbReference type="PROSITE" id="PS52004"/>
    </source>
</evidence>